<dbReference type="InterPro" id="IPR036388">
    <property type="entry name" value="WH-like_DNA-bd_sf"/>
</dbReference>
<dbReference type="FunFam" id="1.10.150.110:FF:000001">
    <property type="entry name" value="Putative Crossover junction endonuclease MUS81"/>
    <property type="match status" value="1"/>
</dbReference>
<dbReference type="GO" id="GO:0000712">
    <property type="term" value="P:resolution of meiotic recombination intermediates"/>
    <property type="evidence" value="ECO:0007669"/>
    <property type="project" value="TreeGrafter"/>
</dbReference>
<dbReference type="Gene3D" id="1.10.150.670">
    <property type="entry name" value="Crossover junction endonuclease EME1, DNA-binding domain"/>
    <property type="match status" value="1"/>
</dbReference>
<evidence type="ECO:0000256" key="7">
    <source>
        <dbReference type="ARBA" id="ARBA00022763"/>
    </source>
</evidence>
<dbReference type="InterPro" id="IPR011335">
    <property type="entry name" value="Restrct_endonuc-II-like"/>
</dbReference>
<evidence type="ECO:0000313" key="17">
    <source>
        <dbReference type="EMBL" id="KAI1859764.1"/>
    </source>
</evidence>
<dbReference type="Gene3D" id="1.10.150.110">
    <property type="entry name" value="DNA polymerase beta, N-terminal domain-like"/>
    <property type="match status" value="1"/>
</dbReference>
<dbReference type="InterPro" id="IPR006166">
    <property type="entry name" value="ERCC4_domain"/>
</dbReference>
<dbReference type="InterPro" id="IPR047417">
    <property type="entry name" value="WHD_MUS81"/>
</dbReference>
<dbReference type="FunFam" id="1.10.10.10:FF:000307">
    <property type="entry name" value="Crossover junction endonuclease MUS81"/>
    <property type="match status" value="1"/>
</dbReference>
<dbReference type="CDD" id="cd21036">
    <property type="entry name" value="WH_MUS81"/>
    <property type="match status" value="1"/>
</dbReference>
<evidence type="ECO:0000256" key="9">
    <source>
        <dbReference type="ARBA" id="ARBA00022842"/>
    </source>
</evidence>
<dbReference type="GO" id="GO:0046872">
    <property type="term" value="F:metal ion binding"/>
    <property type="evidence" value="ECO:0007669"/>
    <property type="project" value="UniProtKB-UniRule"/>
</dbReference>
<dbReference type="Gene3D" id="1.10.10.10">
    <property type="entry name" value="Winged helix-like DNA-binding domain superfamily/Winged helix DNA-binding domain"/>
    <property type="match status" value="1"/>
</dbReference>
<proteinExistence type="inferred from homology"/>
<keyword evidence="12 14" id="KW-0539">Nucleus</keyword>
<comment type="similarity">
    <text evidence="3 14">Belongs to the XPF family.</text>
</comment>
<name>A0A9P9WEI1_9PEZI</name>
<dbReference type="SUPFAM" id="SSF52980">
    <property type="entry name" value="Restriction endonuclease-like"/>
    <property type="match status" value="1"/>
</dbReference>
<feature type="domain" description="ERCC4" evidence="16">
    <location>
        <begin position="314"/>
        <end position="420"/>
    </location>
</feature>
<evidence type="ECO:0000256" key="4">
    <source>
        <dbReference type="ARBA" id="ARBA00022722"/>
    </source>
</evidence>
<keyword evidence="11 14" id="KW-0234">DNA repair</keyword>
<comment type="subcellular location">
    <subcellularLocation>
        <location evidence="2 14">Nucleus</location>
    </subcellularLocation>
</comment>
<dbReference type="GO" id="GO:0008821">
    <property type="term" value="F:crossover junction DNA endonuclease activity"/>
    <property type="evidence" value="ECO:0007669"/>
    <property type="project" value="UniProtKB-UniRule"/>
</dbReference>
<dbReference type="GO" id="GO:0005634">
    <property type="term" value="C:nucleus"/>
    <property type="evidence" value="ECO:0007669"/>
    <property type="project" value="UniProtKB-SubCell"/>
</dbReference>
<keyword evidence="13" id="KW-0469">Meiosis</keyword>
<dbReference type="Pfam" id="PF02732">
    <property type="entry name" value="ERCC4"/>
    <property type="match status" value="1"/>
</dbReference>
<keyword evidence="7 14" id="KW-0227">DNA damage</keyword>
<evidence type="ECO:0000256" key="14">
    <source>
        <dbReference type="RuleBase" id="RU369042"/>
    </source>
</evidence>
<reference evidence="17" key="1">
    <citation type="submission" date="2021-03" db="EMBL/GenBank/DDBJ databases">
        <title>Revisited historic fungal species revealed as producer of novel bioactive compounds through whole genome sequencing and comparative genomics.</title>
        <authorList>
            <person name="Vignolle G.A."/>
            <person name="Hochenegger N."/>
            <person name="Mach R.L."/>
            <person name="Mach-Aigner A.R."/>
            <person name="Javad Rahimi M."/>
            <person name="Salim K.A."/>
            <person name="Chan C.M."/>
            <person name="Lim L.B.L."/>
            <person name="Cai F."/>
            <person name="Druzhinina I.S."/>
            <person name="U'Ren J.M."/>
            <person name="Derntl C."/>
        </authorList>
    </citation>
    <scope>NUCLEOTIDE SEQUENCE</scope>
    <source>
        <strain evidence="17">TUCIM 5799</strain>
    </source>
</reference>
<comment type="subunit">
    <text evidence="14">Interacts with EME1.</text>
</comment>
<evidence type="ECO:0000256" key="8">
    <source>
        <dbReference type="ARBA" id="ARBA00022801"/>
    </source>
</evidence>
<comment type="caution">
    <text evidence="17">The sequence shown here is derived from an EMBL/GenBank/DDBJ whole genome shotgun (WGS) entry which is preliminary data.</text>
</comment>
<dbReference type="PANTHER" id="PTHR13451">
    <property type="entry name" value="CLASS II CROSSOVER JUNCTION ENDONUCLEASE MUS81"/>
    <property type="match status" value="1"/>
</dbReference>
<gene>
    <name evidence="17" type="ORF">JX265_010213</name>
</gene>
<dbReference type="GO" id="GO:0031297">
    <property type="term" value="P:replication fork processing"/>
    <property type="evidence" value="ECO:0007669"/>
    <property type="project" value="UniProtKB-ARBA"/>
</dbReference>
<dbReference type="GO" id="GO:0031573">
    <property type="term" value="P:mitotic intra-S DNA damage checkpoint signaling"/>
    <property type="evidence" value="ECO:0007669"/>
    <property type="project" value="TreeGrafter"/>
</dbReference>
<dbReference type="CDD" id="cd20074">
    <property type="entry name" value="XPF_nuclease_Mus81"/>
    <property type="match status" value="1"/>
</dbReference>
<comment type="function">
    <text evidence="14">Interacts with EME1 to form a DNA structure-specific endonuclease with substrate preference for branched DNA structures with a 5'-end at the branch nick. Typical substrates include 3'-flap structures, D-loops, replication forks and nicked Holliday junctions. May be required in mitosis for the processing of stalled or collapsed replication fork intermediates. May be required in meiosis for the repair of meiosis-specific double strand breaks subsequent to single-end invasion (SEI).</text>
</comment>
<keyword evidence="10 14" id="KW-0233">DNA recombination</keyword>
<keyword evidence="18" id="KW-1185">Reference proteome</keyword>
<comment type="cofactor">
    <cofactor evidence="1 14">
        <name>Mg(2+)</name>
        <dbReference type="ChEBI" id="CHEBI:18420"/>
    </cofactor>
</comment>
<organism evidence="17 18">
    <name type="scientific">Neoarthrinium moseri</name>
    <dbReference type="NCBI Taxonomy" id="1658444"/>
    <lineage>
        <taxon>Eukaryota</taxon>
        <taxon>Fungi</taxon>
        <taxon>Dikarya</taxon>
        <taxon>Ascomycota</taxon>
        <taxon>Pezizomycotina</taxon>
        <taxon>Sordariomycetes</taxon>
        <taxon>Xylariomycetidae</taxon>
        <taxon>Amphisphaeriales</taxon>
        <taxon>Apiosporaceae</taxon>
        <taxon>Neoarthrinium</taxon>
    </lineage>
</organism>
<feature type="region of interest" description="Disordered" evidence="15">
    <location>
        <begin position="221"/>
        <end position="250"/>
    </location>
</feature>
<evidence type="ECO:0000256" key="2">
    <source>
        <dbReference type="ARBA" id="ARBA00004123"/>
    </source>
</evidence>
<evidence type="ECO:0000256" key="11">
    <source>
        <dbReference type="ARBA" id="ARBA00023204"/>
    </source>
</evidence>
<evidence type="ECO:0000256" key="6">
    <source>
        <dbReference type="ARBA" id="ARBA00022759"/>
    </source>
</evidence>
<dbReference type="EC" id="3.1.22.-" evidence="14"/>
<dbReference type="Pfam" id="PF21136">
    <property type="entry name" value="WHD_MUS81"/>
    <property type="match status" value="1"/>
</dbReference>
<dbReference type="Gene3D" id="3.40.50.10130">
    <property type="match status" value="1"/>
</dbReference>
<evidence type="ECO:0000256" key="3">
    <source>
        <dbReference type="ARBA" id="ARBA00010015"/>
    </source>
</evidence>
<keyword evidence="9 14" id="KW-0460">Magnesium</keyword>
<evidence type="ECO:0000256" key="15">
    <source>
        <dbReference type="SAM" id="MobiDB-lite"/>
    </source>
</evidence>
<evidence type="ECO:0000256" key="12">
    <source>
        <dbReference type="ARBA" id="ARBA00023242"/>
    </source>
</evidence>
<dbReference type="GO" id="GO:0006308">
    <property type="term" value="P:DNA catabolic process"/>
    <property type="evidence" value="ECO:0007669"/>
    <property type="project" value="UniProtKB-UniRule"/>
</dbReference>
<dbReference type="InterPro" id="IPR047416">
    <property type="entry name" value="XPF_nuclease_Mus81"/>
</dbReference>
<evidence type="ECO:0000256" key="13">
    <source>
        <dbReference type="ARBA" id="ARBA00023254"/>
    </source>
</evidence>
<evidence type="ECO:0000313" key="18">
    <source>
        <dbReference type="Proteomes" id="UP000829685"/>
    </source>
</evidence>
<dbReference type="Pfam" id="PF14716">
    <property type="entry name" value="HHH_8"/>
    <property type="match status" value="1"/>
</dbReference>
<evidence type="ECO:0000256" key="10">
    <source>
        <dbReference type="ARBA" id="ARBA00023172"/>
    </source>
</evidence>
<evidence type="ECO:0000256" key="5">
    <source>
        <dbReference type="ARBA" id="ARBA00022723"/>
    </source>
</evidence>
<accession>A0A9P9WEI1</accession>
<keyword evidence="6 14" id="KW-0255">Endonuclease</keyword>
<dbReference type="InterPro" id="IPR027421">
    <property type="entry name" value="DNA_pol_lamdba_lyase_dom_sf"/>
</dbReference>
<keyword evidence="5 14" id="KW-0479">Metal-binding</keyword>
<dbReference type="InterPro" id="IPR010996">
    <property type="entry name" value="HHH_MUS81"/>
</dbReference>
<dbReference type="InterPro" id="IPR033309">
    <property type="entry name" value="Mus81"/>
</dbReference>
<dbReference type="PANTHER" id="PTHR13451:SF0">
    <property type="entry name" value="CROSSOVER JUNCTION ENDONUCLEASE MUS81"/>
    <property type="match status" value="1"/>
</dbReference>
<feature type="region of interest" description="Disordered" evidence="15">
    <location>
        <begin position="79"/>
        <end position="127"/>
    </location>
</feature>
<sequence>MSPPSDEACANPLLLSWVKEWLDVARERNSKGITTYNNAYKSLRACPITFTHPCQLQQLKGFGPTLCNRLTEKMKKHCEENGMPMPRKTLRNPATAGVNGDDVEEEEDGDGRPPPAKKPKKTKPYVPQLRSGPYAIIMGLSEHRAAGMTGLSKEQLIEVAQPHCDASFTVPAQANSYFTAWNSMKTLINKEIVIEKRGGPSRKFYVLTDLGFEIASNMKKATDPAAASEPSAPTAPRRPDAPRPPEIGLDDEQDVDALLTRGERSPSTELHHQPPKSSQSVFADVVKDGDASSDPAALPNFRPIRLQPGSFTVHLVLDTREIRARTDRDYMQEELLKQGVKPIVRALELGDALWVAKCHDPHFLQRAGAEGDEVVLDWIVERKRLDDLIGSIKDGRFHEQKFRLKRSGVKNVVYLIEQFALDDLNKNRYAEAVESAIASTQVVNGYFVKRTEKMDESIRYLVRLTTKLKKQYEAKPLYIIPTEHITAQNYLPLLKHLRGKEPTTGHYISYPAFSSLASKSEMMTLRDLFLKFLMCTRGVTGEKALQIQKIWKTPNQFIKAFENCGAGEESKKRKRELVSSQMGNMVGRKKITKPLSSKIAEVWGDVAS</sequence>
<dbReference type="EMBL" id="JAFIMR010000033">
    <property type="protein sequence ID" value="KAI1859764.1"/>
    <property type="molecule type" value="Genomic_DNA"/>
</dbReference>
<feature type="compositionally biased region" description="Low complexity" evidence="15">
    <location>
        <begin position="223"/>
        <end position="235"/>
    </location>
</feature>
<keyword evidence="4 14" id="KW-0540">Nuclease</keyword>
<dbReference type="GO" id="GO:0003677">
    <property type="term" value="F:DNA binding"/>
    <property type="evidence" value="ECO:0007669"/>
    <property type="project" value="UniProtKB-UniRule"/>
</dbReference>
<dbReference type="GO" id="GO:0000727">
    <property type="term" value="P:double-strand break repair via break-induced replication"/>
    <property type="evidence" value="ECO:0007669"/>
    <property type="project" value="UniProtKB-UniRule"/>
</dbReference>
<dbReference type="SMART" id="SM00891">
    <property type="entry name" value="ERCC4"/>
    <property type="match status" value="1"/>
</dbReference>
<protein>
    <recommendedName>
        <fullName evidence="14">Crossover junction endonuclease MUS81</fullName>
        <ecNumber evidence="14">3.1.22.-</ecNumber>
    </recommendedName>
</protein>
<dbReference type="AlphaFoldDB" id="A0A9P9WEI1"/>
<evidence type="ECO:0000259" key="16">
    <source>
        <dbReference type="SMART" id="SM00891"/>
    </source>
</evidence>
<keyword evidence="8 14" id="KW-0378">Hydrolase</keyword>
<dbReference type="Proteomes" id="UP000829685">
    <property type="component" value="Unassembled WGS sequence"/>
</dbReference>
<dbReference type="GO" id="GO:0048476">
    <property type="term" value="C:Holliday junction resolvase complex"/>
    <property type="evidence" value="ECO:0007669"/>
    <property type="project" value="UniProtKB-UniRule"/>
</dbReference>
<dbReference type="InterPro" id="IPR042530">
    <property type="entry name" value="EME1/EME2_C"/>
</dbReference>
<dbReference type="FunFam" id="3.40.50.10130:FF:000003">
    <property type="entry name" value="Crossover junction endonuclease MUS81"/>
    <property type="match status" value="1"/>
</dbReference>
<dbReference type="GO" id="GO:0048257">
    <property type="term" value="F:3'-flap endonuclease activity"/>
    <property type="evidence" value="ECO:0007669"/>
    <property type="project" value="TreeGrafter"/>
</dbReference>
<dbReference type="SUPFAM" id="SSF47802">
    <property type="entry name" value="DNA polymerase beta, N-terminal domain-like"/>
    <property type="match status" value="1"/>
</dbReference>
<evidence type="ECO:0000256" key="1">
    <source>
        <dbReference type="ARBA" id="ARBA00001946"/>
    </source>
</evidence>